<evidence type="ECO:0000313" key="2">
    <source>
        <dbReference type="EMBL" id="MBD3918655.1"/>
    </source>
</evidence>
<reference evidence="2 3" key="1">
    <citation type="submission" date="2020-09" db="EMBL/GenBank/DDBJ databases">
        <title>Paenibacillus sp. strain PR3 16S rRNA gene Genome sequencing and assembly.</title>
        <authorList>
            <person name="Kim J."/>
        </authorList>
    </citation>
    <scope>NUCLEOTIDE SEQUENCE [LARGE SCALE GENOMIC DNA]</scope>
    <source>
        <strain evidence="2 3">PR3</strain>
    </source>
</reference>
<dbReference type="Proteomes" id="UP000609346">
    <property type="component" value="Unassembled WGS sequence"/>
</dbReference>
<keyword evidence="1" id="KW-0812">Transmembrane</keyword>
<keyword evidence="1" id="KW-1133">Transmembrane helix</keyword>
<comment type="caution">
    <text evidence="2">The sequence shown here is derived from an EMBL/GenBank/DDBJ whole genome shotgun (WGS) entry which is preliminary data.</text>
</comment>
<dbReference type="RefSeq" id="WP_191202971.1">
    <property type="nucleotide sequence ID" value="NZ_JACXZA010000002.1"/>
</dbReference>
<keyword evidence="1" id="KW-0472">Membrane</keyword>
<sequence>MGYPVAGAGVGPGYGGSCLGGFGVGGICTSIGVILVLYILLVIVLRAGWF</sequence>
<dbReference type="EMBL" id="JACXZA010000002">
    <property type="protein sequence ID" value="MBD3918655.1"/>
    <property type="molecule type" value="Genomic_DNA"/>
</dbReference>
<accession>A0ABR8MSN7</accession>
<keyword evidence="3" id="KW-1185">Reference proteome</keyword>
<protein>
    <submittedName>
        <fullName evidence="2">Sporulation protein YjcZ</fullName>
    </submittedName>
</protein>
<gene>
    <name evidence="2" type="ORF">H8B09_07835</name>
</gene>
<evidence type="ECO:0000313" key="3">
    <source>
        <dbReference type="Proteomes" id="UP000609346"/>
    </source>
</evidence>
<evidence type="ECO:0000256" key="1">
    <source>
        <dbReference type="SAM" id="Phobius"/>
    </source>
</evidence>
<name>A0ABR8MSN7_9BACL</name>
<organism evidence="2 3">
    <name type="scientific">Paenibacillus terricola</name>
    <dbReference type="NCBI Taxonomy" id="2763503"/>
    <lineage>
        <taxon>Bacteria</taxon>
        <taxon>Bacillati</taxon>
        <taxon>Bacillota</taxon>
        <taxon>Bacilli</taxon>
        <taxon>Bacillales</taxon>
        <taxon>Paenibacillaceae</taxon>
        <taxon>Paenibacillus</taxon>
    </lineage>
</organism>
<proteinExistence type="predicted"/>
<feature type="transmembrane region" description="Helical" evidence="1">
    <location>
        <begin position="20"/>
        <end position="45"/>
    </location>
</feature>